<feature type="transmembrane region" description="Helical" evidence="6">
    <location>
        <begin position="171"/>
        <end position="192"/>
    </location>
</feature>
<keyword evidence="4 6" id="KW-1133">Transmembrane helix</keyword>
<feature type="transmembrane region" description="Helical" evidence="6">
    <location>
        <begin position="6"/>
        <end position="27"/>
    </location>
</feature>
<dbReference type="Proteomes" id="UP000199372">
    <property type="component" value="Unassembled WGS sequence"/>
</dbReference>
<feature type="transmembrane region" description="Helical" evidence="6">
    <location>
        <begin position="39"/>
        <end position="63"/>
    </location>
</feature>
<dbReference type="GO" id="GO:0015171">
    <property type="term" value="F:amino acid transmembrane transporter activity"/>
    <property type="evidence" value="ECO:0007669"/>
    <property type="project" value="TreeGrafter"/>
</dbReference>
<dbReference type="EMBL" id="FOCM01000003">
    <property type="protein sequence ID" value="SEN23926.1"/>
    <property type="molecule type" value="Genomic_DNA"/>
</dbReference>
<dbReference type="RefSeq" id="WP_091844956.1">
    <property type="nucleotide sequence ID" value="NZ_FOCM01000003.1"/>
</dbReference>
<accession>A0A1H8EX09</accession>
<keyword evidence="2" id="KW-1003">Cell membrane</keyword>
<dbReference type="OrthoDB" id="9812084at2"/>
<feature type="transmembrane region" description="Helical" evidence="6">
    <location>
        <begin position="108"/>
        <end position="129"/>
    </location>
</feature>
<dbReference type="GO" id="GO:0005886">
    <property type="term" value="C:plasma membrane"/>
    <property type="evidence" value="ECO:0007669"/>
    <property type="project" value="UniProtKB-SubCell"/>
</dbReference>
<keyword evidence="5 6" id="KW-0472">Membrane</keyword>
<keyword evidence="3 6" id="KW-0812">Transmembrane</keyword>
<evidence type="ECO:0000256" key="6">
    <source>
        <dbReference type="SAM" id="Phobius"/>
    </source>
</evidence>
<gene>
    <name evidence="7" type="ORF">SAMN04488011_103129</name>
</gene>
<evidence type="ECO:0000256" key="4">
    <source>
        <dbReference type="ARBA" id="ARBA00022989"/>
    </source>
</evidence>
<comment type="subcellular location">
    <subcellularLocation>
        <location evidence="1">Cell membrane</location>
        <topology evidence="1">Multi-pass membrane protein</topology>
    </subcellularLocation>
</comment>
<evidence type="ECO:0000313" key="8">
    <source>
        <dbReference type="Proteomes" id="UP000199372"/>
    </source>
</evidence>
<proteinExistence type="predicted"/>
<dbReference type="GO" id="GO:0033228">
    <property type="term" value="P:cysteine export across plasma membrane"/>
    <property type="evidence" value="ECO:0007669"/>
    <property type="project" value="TreeGrafter"/>
</dbReference>
<evidence type="ECO:0000313" key="7">
    <source>
        <dbReference type="EMBL" id="SEN23926.1"/>
    </source>
</evidence>
<dbReference type="Pfam" id="PF01810">
    <property type="entry name" value="LysE"/>
    <property type="match status" value="1"/>
</dbReference>
<organism evidence="7 8">
    <name type="scientific">Palleronia pelagia</name>
    <dbReference type="NCBI Taxonomy" id="387096"/>
    <lineage>
        <taxon>Bacteria</taxon>
        <taxon>Pseudomonadati</taxon>
        <taxon>Pseudomonadota</taxon>
        <taxon>Alphaproteobacteria</taxon>
        <taxon>Rhodobacterales</taxon>
        <taxon>Roseobacteraceae</taxon>
        <taxon>Palleronia</taxon>
    </lineage>
</organism>
<keyword evidence="8" id="KW-1185">Reference proteome</keyword>
<name>A0A1H8EX09_9RHOB</name>
<dbReference type="InterPro" id="IPR001123">
    <property type="entry name" value="LeuE-type"/>
</dbReference>
<feature type="transmembrane region" description="Helical" evidence="6">
    <location>
        <begin position="69"/>
        <end position="87"/>
    </location>
</feature>
<evidence type="ECO:0000256" key="1">
    <source>
        <dbReference type="ARBA" id="ARBA00004651"/>
    </source>
</evidence>
<evidence type="ECO:0000256" key="5">
    <source>
        <dbReference type="ARBA" id="ARBA00023136"/>
    </source>
</evidence>
<dbReference type="PANTHER" id="PTHR30086:SF20">
    <property type="entry name" value="ARGININE EXPORTER PROTEIN ARGO-RELATED"/>
    <property type="match status" value="1"/>
</dbReference>
<evidence type="ECO:0000256" key="2">
    <source>
        <dbReference type="ARBA" id="ARBA00022475"/>
    </source>
</evidence>
<dbReference type="PANTHER" id="PTHR30086">
    <property type="entry name" value="ARGININE EXPORTER PROTEIN ARGO"/>
    <property type="match status" value="1"/>
</dbReference>
<evidence type="ECO:0000256" key="3">
    <source>
        <dbReference type="ARBA" id="ARBA00022692"/>
    </source>
</evidence>
<sequence>MIDPLYLFVFAGLFTPGPNVILLTASGARFGMARTLPHVAGVALGVGITAGLTGAGIGAVLLGRPALEWGLKLAACAWILWMAWGLARRARRPRVEGRDRPFTLVEAVLFQWVNPKVWAVALAAASGYAAGLPPLAEGARLGAAFAGINLGVCLFWTGAGHLLTALLSSDAAWAVFLRIMAAALALSALAVFL</sequence>
<protein>
    <submittedName>
        <fullName evidence="7">Threonine/homoserine/homoserine lactone efflux protein</fullName>
    </submittedName>
</protein>
<reference evidence="8" key="1">
    <citation type="submission" date="2016-10" db="EMBL/GenBank/DDBJ databases">
        <authorList>
            <person name="Varghese N."/>
            <person name="Submissions S."/>
        </authorList>
    </citation>
    <scope>NUCLEOTIDE SEQUENCE [LARGE SCALE GENOMIC DNA]</scope>
    <source>
        <strain evidence="8">DSM 26893</strain>
    </source>
</reference>
<dbReference type="AlphaFoldDB" id="A0A1H8EX09"/>
<feature type="transmembrane region" description="Helical" evidence="6">
    <location>
        <begin position="141"/>
        <end position="159"/>
    </location>
</feature>